<organism evidence="4 5">
    <name type="scientific">Pycnococcus provasolii</name>
    <dbReference type="NCBI Taxonomy" id="41880"/>
    <lineage>
        <taxon>Eukaryota</taxon>
        <taxon>Viridiplantae</taxon>
        <taxon>Chlorophyta</taxon>
        <taxon>Pseudoscourfieldiophyceae</taxon>
        <taxon>Pseudoscourfieldiales</taxon>
        <taxon>Pycnococcaceae</taxon>
        <taxon>Pycnococcus</taxon>
    </lineage>
</organism>
<dbReference type="GO" id="GO:0030833">
    <property type="term" value="P:regulation of actin filament polymerization"/>
    <property type="evidence" value="ECO:0007669"/>
    <property type="project" value="TreeGrafter"/>
</dbReference>
<dbReference type="GO" id="GO:0030864">
    <property type="term" value="C:cortical actin cytoskeleton"/>
    <property type="evidence" value="ECO:0007669"/>
    <property type="project" value="TreeGrafter"/>
</dbReference>
<feature type="compositionally biased region" description="Acidic residues" evidence="1">
    <location>
        <begin position="525"/>
        <end position="547"/>
    </location>
</feature>
<feature type="domain" description="ADF-H" evidence="3">
    <location>
        <begin position="354"/>
        <end position="483"/>
    </location>
</feature>
<feature type="compositionally biased region" description="Polar residues" evidence="1">
    <location>
        <begin position="172"/>
        <end position="195"/>
    </location>
</feature>
<dbReference type="Gene3D" id="2.20.70.10">
    <property type="match status" value="1"/>
</dbReference>
<dbReference type="Proteomes" id="UP000660262">
    <property type="component" value="Unassembled WGS sequence"/>
</dbReference>
<feature type="region of interest" description="Disordered" evidence="1">
    <location>
        <begin position="29"/>
        <end position="54"/>
    </location>
</feature>
<feature type="compositionally biased region" description="Polar residues" evidence="1">
    <location>
        <begin position="29"/>
        <end position="42"/>
    </location>
</feature>
<feature type="domain" description="WW" evidence="2">
    <location>
        <begin position="5"/>
        <end position="39"/>
    </location>
</feature>
<dbReference type="GO" id="GO:0051015">
    <property type="term" value="F:actin filament binding"/>
    <property type="evidence" value="ECO:0007669"/>
    <property type="project" value="TreeGrafter"/>
</dbReference>
<feature type="region of interest" description="Disordered" evidence="1">
    <location>
        <begin position="522"/>
        <end position="548"/>
    </location>
</feature>
<accession>A0A830HKF9</accession>
<proteinExistence type="predicted"/>
<dbReference type="GO" id="GO:0005884">
    <property type="term" value="C:actin filament"/>
    <property type="evidence" value="ECO:0007669"/>
    <property type="project" value="TreeGrafter"/>
</dbReference>
<dbReference type="SUPFAM" id="SSF55753">
    <property type="entry name" value="Actin depolymerizing proteins"/>
    <property type="match status" value="2"/>
</dbReference>
<dbReference type="CDD" id="cd00201">
    <property type="entry name" value="WW"/>
    <property type="match status" value="1"/>
</dbReference>
<dbReference type="EMBL" id="BNJQ01000017">
    <property type="protein sequence ID" value="GHP07624.1"/>
    <property type="molecule type" value="Genomic_DNA"/>
</dbReference>
<dbReference type="InterPro" id="IPR036020">
    <property type="entry name" value="WW_dom_sf"/>
</dbReference>
<dbReference type="InterPro" id="IPR029006">
    <property type="entry name" value="ADF-H/Gelsolin-like_dom_sf"/>
</dbReference>
<dbReference type="InterPro" id="IPR001202">
    <property type="entry name" value="WW_dom"/>
</dbReference>
<evidence type="ECO:0000259" key="2">
    <source>
        <dbReference type="PROSITE" id="PS50020"/>
    </source>
</evidence>
<feature type="region of interest" description="Disordered" evidence="1">
    <location>
        <begin position="152"/>
        <end position="195"/>
    </location>
</feature>
<gene>
    <name evidence="4" type="ORF">PPROV_000636600</name>
</gene>
<dbReference type="AlphaFoldDB" id="A0A830HKF9"/>
<dbReference type="PROSITE" id="PS51263">
    <property type="entry name" value="ADF_H"/>
    <property type="match status" value="1"/>
</dbReference>
<name>A0A830HKF9_9CHLO</name>
<comment type="caution">
    <text evidence="4">The sequence shown here is derived from an EMBL/GenBank/DDBJ whole genome shotgun (WGS) entry which is preliminary data.</text>
</comment>
<dbReference type="Gene3D" id="3.40.20.10">
    <property type="entry name" value="Severin"/>
    <property type="match status" value="2"/>
</dbReference>
<sequence>MSDSHDLPHPWQAVFDENEQDTYYWNAETNETTWTKPTSTHSAGDVDGHDANADDTEGLANIRSALFVDDGQENDSYDHGEVASGLEEGQQLGIEEQDDDRPPSPSAMDLLEQHRKAERVRRASEVELFTAPTSPTPASPTVVAAAAFIAEPPETPLPNTTSTYAPPGQAPATPSTNIRTAQPPSSASRTPITSSASKTAAGLQVAAIGAGGVDEMQKRLDITRVQFALCRFDVGSGTFSRAKHMLIHLTGDNCPAIRRGRGNAKKAEALSVFGMCHCELAISSPDECTVAAVLEVLRRACVSDDGVDAPSLEALKSSMEKFISDAQARAAAVKATKSRRMSDVSAAPPPEKPTAAALGVELQRAIRLVTAPNGAFNWVLVHNGGGAPALDDAGAGSVAELVNSLDDTKVQFGVMRLSFGKGRFRRTKWAFVHWAGAEASALRRGRDNAALGAIRPGLGPTSVDLHATSRDELTLQEVLDKVRKVFIVDGDLDADDAARLLSLEMFEEALQEDEEKFKEEFGIETGDDNAAEGAVDDDFPEEEEDDFPSLRDAVASVLDPDDPNNYVLVNAA</sequence>
<dbReference type="CDD" id="cd11282">
    <property type="entry name" value="ADF_coactosin_like"/>
    <property type="match status" value="1"/>
</dbReference>
<dbReference type="PROSITE" id="PS50020">
    <property type="entry name" value="WW_DOMAIN_2"/>
    <property type="match status" value="1"/>
</dbReference>
<dbReference type="PANTHER" id="PTHR10829:SF25">
    <property type="entry name" value="DREBRIN-LIKE PROTEIN"/>
    <property type="match status" value="1"/>
</dbReference>
<dbReference type="InterPro" id="IPR002108">
    <property type="entry name" value="ADF-H"/>
</dbReference>
<dbReference type="OrthoDB" id="42462at2759"/>
<dbReference type="Pfam" id="PF00241">
    <property type="entry name" value="Cofilin_ADF"/>
    <property type="match status" value="2"/>
</dbReference>
<dbReference type="SUPFAM" id="SSF51045">
    <property type="entry name" value="WW domain"/>
    <property type="match status" value="1"/>
</dbReference>
<keyword evidence="5" id="KW-1185">Reference proteome</keyword>
<dbReference type="SMART" id="SM00102">
    <property type="entry name" value="ADF"/>
    <property type="match status" value="1"/>
</dbReference>
<evidence type="ECO:0008006" key="6">
    <source>
        <dbReference type="Google" id="ProtNLM"/>
    </source>
</evidence>
<evidence type="ECO:0000313" key="4">
    <source>
        <dbReference type="EMBL" id="GHP07624.1"/>
    </source>
</evidence>
<dbReference type="PROSITE" id="PS01159">
    <property type="entry name" value="WW_DOMAIN_1"/>
    <property type="match status" value="1"/>
</dbReference>
<evidence type="ECO:0000259" key="3">
    <source>
        <dbReference type="PROSITE" id="PS51263"/>
    </source>
</evidence>
<evidence type="ECO:0000313" key="5">
    <source>
        <dbReference type="Proteomes" id="UP000660262"/>
    </source>
</evidence>
<reference evidence="4" key="1">
    <citation type="submission" date="2020-10" db="EMBL/GenBank/DDBJ databases">
        <title>Unveiling of a novel bifunctional photoreceptor, Dualchrome1, isolated from a cosmopolitan green alga.</title>
        <authorList>
            <person name="Suzuki S."/>
            <person name="Kawachi M."/>
        </authorList>
    </citation>
    <scope>NUCLEOTIDE SEQUENCE</scope>
    <source>
        <strain evidence="4">NIES 2893</strain>
    </source>
</reference>
<dbReference type="Pfam" id="PF00397">
    <property type="entry name" value="WW"/>
    <property type="match status" value="1"/>
</dbReference>
<dbReference type="SMART" id="SM00456">
    <property type="entry name" value="WW"/>
    <property type="match status" value="1"/>
</dbReference>
<evidence type="ECO:0000256" key="1">
    <source>
        <dbReference type="SAM" id="MobiDB-lite"/>
    </source>
</evidence>
<protein>
    <recommendedName>
        <fullName evidence="6">WW domain-containing protein</fullName>
    </recommendedName>
</protein>
<dbReference type="PANTHER" id="PTHR10829">
    <property type="entry name" value="CORTACTIN AND DREBRIN"/>
    <property type="match status" value="1"/>
</dbReference>